<reference evidence="9" key="1">
    <citation type="journal article" date="2016" name="Nature">
        <title>Genome evolution in the allotetraploid frog Xenopus laevis.</title>
        <authorList>
            <person name="Session A.M."/>
            <person name="Uno Y."/>
            <person name="Kwon T."/>
            <person name="Chapman J.A."/>
            <person name="Toyoda A."/>
            <person name="Takahashi S."/>
            <person name="Fukui A."/>
            <person name="Hikosaka A."/>
            <person name="Suzuki A."/>
            <person name="Kondo M."/>
            <person name="van Heeringen S.J."/>
            <person name="Quigley I."/>
            <person name="Heinz S."/>
            <person name="Ogino H."/>
            <person name="Ochi H."/>
            <person name="Hellsten U."/>
            <person name="Lyons J.B."/>
            <person name="Simakov O."/>
            <person name="Putnam N."/>
            <person name="Stites J."/>
            <person name="Kuroki Y."/>
            <person name="Tanaka T."/>
            <person name="Michiue T."/>
            <person name="Watanabe M."/>
            <person name="Bogdanovic O."/>
            <person name="Lister R."/>
            <person name="Georgiou G."/>
            <person name="Paranjpe S.S."/>
            <person name="van Kruijsbergen I."/>
            <person name="Shu S."/>
            <person name="Carlson J."/>
            <person name="Kinoshita T."/>
            <person name="Ohta Y."/>
            <person name="Mawaribuchi S."/>
            <person name="Jenkins J."/>
            <person name="Grimwood J."/>
            <person name="Schmutz J."/>
            <person name="Mitros T."/>
            <person name="Mozaffari S.V."/>
            <person name="Suzuki Y."/>
            <person name="Haramoto Y."/>
            <person name="Yamamoto T.S."/>
            <person name="Takagi C."/>
            <person name="Heald R."/>
            <person name="Miller K."/>
            <person name="Haudenschild C."/>
            <person name="Kitzman J."/>
            <person name="Nakayama T."/>
            <person name="Izutsu Y."/>
            <person name="Robert J."/>
            <person name="Fortriede J."/>
            <person name="Burns K."/>
            <person name="Lotay V."/>
            <person name="Karimi K."/>
            <person name="Yasuoka Y."/>
            <person name="Dichmann D.S."/>
            <person name="Flajnik M.F."/>
            <person name="Houston D.W."/>
            <person name="Shendure J."/>
            <person name="DuPasquier L."/>
            <person name="Vize P.D."/>
            <person name="Zorn A.M."/>
            <person name="Ito M."/>
            <person name="Marcotte E.M."/>
            <person name="Wallingford J.B."/>
            <person name="Ito Y."/>
            <person name="Asashima M."/>
            <person name="Ueno N."/>
            <person name="Matsuda Y."/>
            <person name="Veenstra G.J."/>
            <person name="Fujiyama A."/>
            <person name="Harland R.M."/>
            <person name="Taira M."/>
            <person name="Rokhsar D.S."/>
        </authorList>
    </citation>
    <scope>NUCLEOTIDE SEQUENCE [LARGE SCALE GENOMIC DNA]</scope>
    <source>
        <strain evidence="9">J</strain>
    </source>
</reference>
<feature type="transmembrane region" description="Helical" evidence="6">
    <location>
        <begin position="304"/>
        <end position="325"/>
    </location>
</feature>
<keyword evidence="3 6" id="KW-0812">Transmembrane</keyword>
<organism evidence="8 9">
    <name type="scientific">Xenopus laevis</name>
    <name type="common">African clawed frog</name>
    <dbReference type="NCBI Taxonomy" id="8355"/>
    <lineage>
        <taxon>Eukaryota</taxon>
        <taxon>Metazoa</taxon>
        <taxon>Chordata</taxon>
        <taxon>Craniata</taxon>
        <taxon>Vertebrata</taxon>
        <taxon>Euteleostomi</taxon>
        <taxon>Amphibia</taxon>
        <taxon>Batrachia</taxon>
        <taxon>Anura</taxon>
        <taxon>Pipoidea</taxon>
        <taxon>Pipidae</taxon>
        <taxon>Xenopodinae</taxon>
        <taxon>Xenopus</taxon>
        <taxon>Xenopus</taxon>
    </lineage>
</organism>
<sequence>MCRLLELSEQRVCILEGGLTGVCTTPGSKFFSFQPAQLSLHFELPMADGHLYDLHVSSKEETWEQQRWKNVDCGGELNQDCQAEPEQDNQEQSSHFDVSVWNSTSVRNGRKAELFPEWHLPLTVASVLALIVFVYTVAREVLQPFFMNNKNEFYRIPVLVVNKVLPVISIILLSLAYMPGIFAAFFQLYRGTKYQRFPAWLNTWMLRRKQFGLLCFFFAVMHALFSLSYPMRRSYRYKLLNWAYQQVKQQKENAWVEHDVWRMEIYVCLGILALAILSILAIASIPSVSNLLSWREFQFIQSKLGYTALLLSTLHALVFAWNKWVDVNQFIWNTPPTFMISVLLPIIVLLCKAILLLPCLDKRIQNIRSGCEPTKGTQNKCVHL</sequence>
<feature type="domain" description="Ferric oxidoreductase" evidence="7">
    <location>
        <begin position="167"/>
        <end position="300"/>
    </location>
</feature>
<dbReference type="GO" id="GO:0005768">
    <property type="term" value="C:endosome"/>
    <property type="evidence" value="ECO:0007669"/>
    <property type="project" value="TreeGrafter"/>
</dbReference>
<evidence type="ECO:0000256" key="2">
    <source>
        <dbReference type="ARBA" id="ARBA00007729"/>
    </source>
</evidence>
<dbReference type="KEGG" id="xla:108718819"/>
<dbReference type="RefSeq" id="XP_018122783.2">
    <property type="nucleotide sequence ID" value="XM_018267294.2"/>
</dbReference>
<dbReference type="AlphaFoldDB" id="A0A974CLM2"/>
<dbReference type="InterPro" id="IPR013130">
    <property type="entry name" value="Fe3_Rdtase_TM_dom"/>
</dbReference>
<evidence type="ECO:0000256" key="6">
    <source>
        <dbReference type="SAM" id="Phobius"/>
    </source>
</evidence>
<comment type="similarity">
    <text evidence="2">Belongs to the STEAP family.</text>
</comment>
<proteinExistence type="inferred from homology"/>
<protein>
    <recommendedName>
        <fullName evidence="7">Ferric oxidoreductase domain-containing protein</fullName>
    </recommendedName>
</protein>
<dbReference type="PANTHER" id="PTHR14239:SF3">
    <property type="entry name" value="METALLOREDUCTASE STEAP1-RELATED"/>
    <property type="match status" value="1"/>
</dbReference>
<dbReference type="EMBL" id="CM004476">
    <property type="protein sequence ID" value="OCT75639.1"/>
    <property type="molecule type" value="Genomic_DNA"/>
</dbReference>
<evidence type="ECO:0000313" key="9">
    <source>
        <dbReference type="Proteomes" id="UP000694892"/>
    </source>
</evidence>
<dbReference type="Proteomes" id="UP000694892">
    <property type="component" value="Chromosome 6L"/>
</dbReference>
<gene>
    <name evidence="8" type="ORF">XELAEV_18030823mg</name>
</gene>
<dbReference type="OMA" id="KQFIWYT"/>
<name>A0A974CLM2_XENLA</name>
<dbReference type="Pfam" id="PF01794">
    <property type="entry name" value="Ferric_reduct"/>
    <property type="match status" value="1"/>
</dbReference>
<keyword evidence="5 6" id="KW-0472">Membrane</keyword>
<evidence type="ECO:0000256" key="5">
    <source>
        <dbReference type="ARBA" id="ARBA00023136"/>
    </source>
</evidence>
<evidence type="ECO:0000256" key="3">
    <source>
        <dbReference type="ARBA" id="ARBA00022692"/>
    </source>
</evidence>
<accession>A0A974CLM2</accession>
<feature type="transmembrane region" description="Helical" evidence="6">
    <location>
        <begin position="337"/>
        <end position="360"/>
    </location>
</feature>
<feature type="transmembrane region" description="Helical" evidence="6">
    <location>
        <begin position="118"/>
        <end position="138"/>
    </location>
</feature>
<feature type="transmembrane region" description="Helical" evidence="6">
    <location>
        <begin position="164"/>
        <end position="189"/>
    </location>
</feature>
<evidence type="ECO:0000256" key="4">
    <source>
        <dbReference type="ARBA" id="ARBA00022989"/>
    </source>
</evidence>
<comment type="subcellular location">
    <subcellularLocation>
        <location evidence="1">Membrane</location>
        <topology evidence="1">Multi-pass membrane protein</topology>
    </subcellularLocation>
</comment>
<dbReference type="InterPro" id="IPR051267">
    <property type="entry name" value="STEAP_metalloreductase"/>
</dbReference>
<evidence type="ECO:0000256" key="1">
    <source>
        <dbReference type="ARBA" id="ARBA00004141"/>
    </source>
</evidence>
<feature type="transmembrane region" description="Helical" evidence="6">
    <location>
        <begin position="263"/>
        <end position="283"/>
    </location>
</feature>
<evidence type="ECO:0000313" key="8">
    <source>
        <dbReference type="EMBL" id="OCT75639.1"/>
    </source>
</evidence>
<feature type="transmembrane region" description="Helical" evidence="6">
    <location>
        <begin position="210"/>
        <end position="229"/>
    </location>
</feature>
<dbReference type="PANTHER" id="PTHR14239">
    <property type="entry name" value="DUDULIN-RELATED"/>
    <property type="match status" value="1"/>
</dbReference>
<evidence type="ECO:0000259" key="7">
    <source>
        <dbReference type="Pfam" id="PF01794"/>
    </source>
</evidence>
<dbReference type="GO" id="GO:0005886">
    <property type="term" value="C:plasma membrane"/>
    <property type="evidence" value="ECO:0007669"/>
    <property type="project" value="TreeGrafter"/>
</dbReference>
<keyword evidence="4 6" id="KW-1133">Transmembrane helix</keyword>
<dbReference type="OrthoDB" id="550646at2759"/>